<reference evidence="3" key="1">
    <citation type="journal article" date="2021" name="PeerJ">
        <title>Extensive microbial diversity within the chicken gut microbiome revealed by metagenomics and culture.</title>
        <authorList>
            <person name="Gilroy R."/>
            <person name="Ravi A."/>
            <person name="Getino M."/>
            <person name="Pursley I."/>
            <person name="Horton D.L."/>
            <person name="Alikhan N.F."/>
            <person name="Baker D."/>
            <person name="Gharbi K."/>
            <person name="Hall N."/>
            <person name="Watson M."/>
            <person name="Adriaenssens E.M."/>
            <person name="Foster-Nyarko E."/>
            <person name="Jarju S."/>
            <person name="Secka A."/>
            <person name="Antonio M."/>
            <person name="Oren A."/>
            <person name="Chaudhuri R.R."/>
            <person name="La Ragione R."/>
            <person name="Hildebrand F."/>
            <person name="Pallen M.J."/>
        </authorList>
    </citation>
    <scope>NUCLEOTIDE SEQUENCE</scope>
    <source>
        <strain evidence="3">4100</strain>
    </source>
</reference>
<evidence type="ECO:0000313" key="4">
    <source>
        <dbReference type="Proteomes" id="UP000711407"/>
    </source>
</evidence>
<dbReference type="Pfam" id="PF02321">
    <property type="entry name" value="OEP"/>
    <property type="match status" value="2"/>
</dbReference>
<dbReference type="NCBIfam" id="TIGR01845">
    <property type="entry name" value="outer_NodT"/>
    <property type="match status" value="1"/>
</dbReference>
<reference evidence="3" key="2">
    <citation type="submission" date="2021-09" db="EMBL/GenBank/DDBJ databases">
        <authorList>
            <person name="Gilroy R."/>
        </authorList>
    </citation>
    <scope>NUCLEOTIDE SEQUENCE</scope>
    <source>
        <strain evidence="3">4100</strain>
    </source>
</reference>
<dbReference type="Proteomes" id="UP000711407">
    <property type="component" value="Unassembled WGS sequence"/>
</dbReference>
<dbReference type="PROSITE" id="PS51257">
    <property type="entry name" value="PROKAR_LIPOPROTEIN"/>
    <property type="match status" value="1"/>
</dbReference>
<name>A0A4Q0U928_9BACT</name>
<dbReference type="Gene3D" id="1.20.1600.10">
    <property type="entry name" value="Outer membrane efflux proteins (OEP)"/>
    <property type="match status" value="1"/>
</dbReference>
<organism evidence="3 4">
    <name type="scientific">Candidatus Amulumruptor caecigallinarius</name>
    <dbReference type="NCBI Taxonomy" id="2109911"/>
    <lineage>
        <taxon>Bacteria</taxon>
        <taxon>Pseudomonadati</taxon>
        <taxon>Bacteroidota</taxon>
        <taxon>Bacteroidia</taxon>
        <taxon>Bacteroidales</taxon>
        <taxon>Muribaculaceae</taxon>
        <taxon>Candidatus Amulumruptor</taxon>
    </lineage>
</organism>
<dbReference type="SUPFAM" id="SSF56954">
    <property type="entry name" value="Outer membrane efflux proteins (OEP)"/>
    <property type="match status" value="1"/>
</dbReference>
<evidence type="ECO:0000256" key="2">
    <source>
        <dbReference type="RuleBase" id="RU362097"/>
    </source>
</evidence>
<comment type="caution">
    <text evidence="3">The sequence shown here is derived from an EMBL/GenBank/DDBJ whole genome shotgun (WGS) entry which is preliminary data.</text>
</comment>
<dbReference type="InterPro" id="IPR003423">
    <property type="entry name" value="OMP_efflux"/>
</dbReference>
<evidence type="ECO:0000313" key="3">
    <source>
        <dbReference type="EMBL" id="HJE39206.1"/>
    </source>
</evidence>
<dbReference type="InterPro" id="IPR010131">
    <property type="entry name" value="MdtP/NodT-like"/>
</dbReference>
<protein>
    <submittedName>
        <fullName evidence="3">TolC family protein</fullName>
    </submittedName>
</protein>
<keyword evidence="2" id="KW-0449">Lipoprotein</keyword>
<dbReference type="EMBL" id="DYXT01000028">
    <property type="protein sequence ID" value="HJE39206.1"/>
    <property type="molecule type" value="Genomic_DNA"/>
</dbReference>
<comment type="subcellular location">
    <subcellularLocation>
        <location evidence="2">Cell membrane</location>
        <topology evidence="2">Lipid-anchor</topology>
    </subcellularLocation>
</comment>
<dbReference type="GO" id="GO:0005886">
    <property type="term" value="C:plasma membrane"/>
    <property type="evidence" value="ECO:0007669"/>
    <property type="project" value="UniProtKB-SubCell"/>
</dbReference>
<dbReference type="AlphaFoldDB" id="A0A4Q0U928"/>
<comment type="similarity">
    <text evidence="1 2">Belongs to the outer membrane factor (OMF) (TC 1.B.17) family.</text>
</comment>
<dbReference type="Gene3D" id="2.20.200.10">
    <property type="entry name" value="Outer membrane efflux proteins (OEP)"/>
    <property type="match status" value="1"/>
</dbReference>
<accession>A0A4Q0U928</accession>
<keyword evidence="2" id="KW-0472">Membrane</keyword>
<keyword evidence="2" id="KW-0812">Transmembrane</keyword>
<dbReference type="PANTHER" id="PTHR30203:SF33">
    <property type="entry name" value="BLR4455 PROTEIN"/>
    <property type="match status" value="1"/>
</dbReference>
<evidence type="ECO:0000256" key="1">
    <source>
        <dbReference type="ARBA" id="ARBA00007613"/>
    </source>
</evidence>
<keyword evidence="2" id="KW-1134">Transmembrane beta strand</keyword>
<proteinExistence type="inferred from homology"/>
<gene>
    <name evidence="3" type="ORF">K8V47_05550</name>
</gene>
<sequence length="464" mass="50936">MNIKHISWIVAATVGISAMTGCNIYKKFEMPTDSQLTAEYVKADSVTRNPEAYGNLQWQQVFTDPVLAGLIQQALDNNTDLQNAKLNVDAAQARLQGAKLAYFPSVALSPNGGKSWTKLHGSDMVGSDWTYSIPLSVNWEVDIFAKLLNSKRGAKMALLQSESYQQAVRSQIIASVAAMYYTISSLESQLELSRNTATLWSETVETMKDLKLAGRVNEAAVVQSTAQYYSILASITDIEVNLRSAYNSLSLLLNTMPQKWDIPSQHTALMPNIVRESIPMVELASRPDVKASEYALATAYYATNSARSAFYPSLNITGTGAFTNSFGSLVTNPGGWLLNLAGQLAAPLFSRGQNIANLKIAKAQQQQALNNFEYTLMSAAAEVSDAMMTYQKATEKQAYLADQTDNYSKSVDYNKELLQYGTSTYLEVLTAQQSLLSSQIGEITCRLTRERALINLYQNLGGGR</sequence>
<keyword evidence="2" id="KW-0564">Palmitate</keyword>
<dbReference type="GO" id="GO:0015562">
    <property type="term" value="F:efflux transmembrane transporter activity"/>
    <property type="evidence" value="ECO:0007669"/>
    <property type="project" value="InterPro"/>
</dbReference>
<dbReference type="PANTHER" id="PTHR30203">
    <property type="entry name" value="OUTER MEMBRANE CATION EFFLUX PROTEIN"/>
    <property type="match status" value="1"/>
</dbReference>